<feature type="compositionally biased region" description="Low complexity" evidence="1">
    <location>
        <begin position="107"/>
        <end position="118"/>
    </location>
</feature>
<organism evidence="2 3">
    <name type="scientific">Astrephomene gubernaculifera</name>
    <dbReference type="NCBI Taxonomy" id="47775"/>
    <lineage>
        <taxon>Eukaryota</taxon>
        <taxon>Viridiplantae</taxon>
        <taxon>Chlorophyta</taxon>
        <taxon>core chlorophytes</taxon>
        <taxon>Chlorophyceae</taxon>
        <taxon>CS clade</taxon>
        <taxon>Chlamydomonadales</taxon>
        <taxon>Astrephomenaceae</taxon>
        <taxon>Astrephomene</taxon>
    </lineage>
</organism>
<sequence>MSKAHELHHHSFVSTPAGHRIRPAARQLTAGGVAAAAKLQRLLTRLQLASAAAELLRTSAALTLQRLEQELSLPLEPSQQQQQPQPQQQPSLTASSSPNLGQEVRVSAGSISAIPSPSSKHHTSSHHH</sequence>
<feature type="non-terminal residue" evidence="2">
    <location>
        <position position="128"/>
    </location>
</feature>
<feature type="region of interest" description="Disordered" evidence="1">
    <location>
        <begin position="1"/>
        <end position="20"/>
    </location>
</feature>
<dbReference type="AlphaFoldDB" id="A0AAD3DP21"/>
<dbReference type="Proteomes" id="UP001054857">
    <property type="component" value="Unassembled WGS sequence"/>
</dbReference>
<dbReference type="EMBL" id="BMAR01000010">
    <property type="protein sequence ID" value="GFR45400.1"/>
    <property type="molecule type" value="Genomic_DNA"/>
</dbReference>
<proteinExistence type="predicted"/>
<protein>
    <submittedName>
        <fullName evidence="2">Uncharacterized protein</fullName>
    </submittedName>
</protein>
<gene>
    <name evidence="2" type="ORF">Agub_g6676</name>
</gene>
<feature type="compositionally biased region" description="Basic residues" evidence="1">
    <location>
        <begin position="119"/>
        <end position="128"/>
    </location>
</feature>
<feature type="compositionally biased region" description="Basic residues" evidence="1">
    <location>
        <begin position="1"/>
        <end position="11"/>
    </location>
</feature>
<accession>A0AAD3DP21</accession>
<keyword evidence="3" id="KW-1185">Reference proteome</keyword>
<evidence type="ECO:0000313" key="3">
    <source>
        <dbReference type="Proteomes" id="UP001054857"/>
    </source>
</evidence>
<name>A0AAD3DP21_9CHLO</name>
<evidence type="ECO:0000256" key="1">
    <source>
        <dbReference type="SAM" id="MobiDB-lite"/>
    </source>
</evidence>
<comment type="caution">
    <text evidence="2">The sequence shown here is derived from an EMBL/GenBank/DDBJ whole genome shotgun (WGS) entry which is preliminary data.</text>
</comment>
<reference evidence="2 3" key="1">
    <citation type="journal article" date="2021" name="Sci. Rep.">
        <title>Genome sequencing of the multicellular alga Astrephomene provides insights into convergent evolution of germ-soma differentiation.</title>
        <authorList>
            <person name="Yamashita S."/>
            <person name="Yamamoto K."/>
            <person name="Matsuzaki R."/>
            <person name="Suzuki S."/>
            <person name="Yamaguchi H."/>
            <person name="Hirooka S."/>
            <person name="Minakuchi Y."/>
            <person name="Miyagishima S."/>
            <person name="Kawachi M."/>
            <person name="Toyoda A."/>
            <person name="Nozaki H."/>
        </authorList>
    </citation>
    <scope>NUCLEOTIDE SEQUENCE [LARGE SCALE GENOMIC DNA]</scope>
    <source>
        <strain evidence="2 3">NIES-4017</strain>
    </source>
</reference>
<evidence type="ECO:0000313" key="2">
    <source>
        <dbReference type="EMBL" id="GFR45400.1"/>
    </source>
</evidence>
<feature type="compositionally biased region" description="Low complexity" evidence="1">
    <location>
        <begin position="73"/>
        <end position="98"/>
    </location>
</feature>
<feature type="region of interest" description="Disordered" evidence="1">
    <location>
        <begin position="73"/>
        <end position="128"/>
    </location>
</feature>